<reference evidence="2 3" key="1">
    <citation type="submission" date="2019-02" db="EMBL/GenBank/DDBJ databases">
        <title>Sequencing the genomes of 1000 actinobacteria strains.</title>
        <authorList>
            <person name="Klenk H.-P."/>
        </authorList>
    </citation>
    <scope>NUCLEOTIDE SEQUENCE [LARGE SCALE GENOMIC DNA]</scope>
    <source>
        <strain evidence="2 3">DSM 45779</strain>
    </source>
</reference>
<evidence type="ECO:0000313" key="2">
    <source>
        <dbReference type="EMBL" id="RZT88989.1"/>
    </source>
</evidence>
<comment type="caution">
    <text evidence="2">The sequence shown here is derived from an EMBL/GenBank/DDBJ whole genome shotgun (WGS) entry which is preliminary data.</text>
</comment>
<proteinExistence type="predicted"/>
<accession>A0A4Q7V867</accession>
<sequence length="87" mass="9507">MSTPATAPLRTPAPSRSQRRSAVGDRLLDSLEALVARHRALAPHSPEDRGLHAELITAEVAQELAMARRALARTPHLTVVEQPEDDR</sequence>
<dbReference type="EMBL" id="SHKL01000001">
    <property type="protein sequence ID" value="RZT88989.1"/>
    <property type="molecule type" value="Genomic_DNA"/>
</dbReference>
<feature type="region of interest" description="Disordered" evidence="1">
    <location>
        <begin position="1"/>
        <end position="23"/>
    </location>
</feature>
<keyword evidence="3" id="KW-1185">Reference proteome</keyword>
<name>A0A4Q7V867_PSEST</name>
<gene>
    <name evidence="2" type="ORF">EV383_5943</name>
</gene>
<protein>
    <submittedName>
        <fullName evidence="2">Uncharacterized protein</fullName>
    </submittedName>
</protein>
<dbReference type="Proteomes" id="UP000291591">
    <property type="component" value="Unassembled WGS sequence"/>
</dbReference>
<evidence type="ECO:0000313" key="3">
    <source>
        <dbReference type="Proteomes" id="UP000291591"/>
    </source>
</evidence>
<dbReference type="AlphaFoldDB" id="A0A4Q7V867"/>
<organism evidence="2 3">
    <name type="scientific">Pseudonocardia sediminis</name>
    <dbReference type="NCBI Taxonomy" id="1397368"/>
    <lineage>
        <taxon>Bacteria</taxon>
        <taxon>Bacillati</taxon>
        <taxon>Actinomycetota</taxon>
        <taxon>Actinomycetes</taxon>
        <taxon>Pseudonocardiales</taxon>
        <taxon>Pseudonocardiaceae</taxon>
        <taxon>Pseudonocardia</taxon>
    </lineage>
</organism>
<evidence type="ECO:0000256" key="1">
    <source>
        <dbReference type="SAM" id="MobiDB-lite"/>
    </source>
</evidence>
<feature type="compositionally biased region" description="Low complexity" evidence="1">
    <location>
        <begin position="1"/>
        <end position="14"/>
    </location>
</feature>
<dbReference type="RefSeq" id="WP_130293201.1">
    <property type="nucleotide sequence ID" value="NZ_SHKL01000001.1"/>
</dbReference>
<dbReference type="OrthoDB" id="3579691at2"/>